<accession>A0AAN7QVE3</accession>
<sequence>MELSSTISRNIPILPHSVGVVSRRERPQLRFGCIQHGGISGMSIGFREDGHVKYYSEGVRCGGRKVEKAVEKKAKKKVKFVKGLFKELSMFSKNCLGIDQGSTTSL</sequence>
<evidence type="ECO:0000313" key="2">
    <source>
        <dbReference type="Proteomes" id="UP001345219"/>
    </source>
</evidence>
<protein>
    <submittedName>
        <fullName evidence="1">Uncharacterized protein</fullName>
    </submittedName>
</protein>
<dbReference type="Proteomes" id="UP001345219">
    <property type="component" value="Chromosome 14"/>
</dbReference>
<name>A0AAN7QVE3_9MYRT</name>
<dbReference type="AlphaFoldDB" id="A0AAN7QVE3"/>
<reference evidence="1 2" key="1">
    <citation type="journal article" date="2023" name="Hortic Res">
        <title>Pangenome of water caltrop reveals structural variations and asymmetric subgenome divergence after allopolyploidization.</title>
        <authorList>
            <person name="Zhang X."/>
            <person name="Chen Y."/>
            <person name="Wang L."/>
            <person name="Yuan Y."/>
            <person name="Fang M."/>
            <person name="Shi L."/>
            <person name="Lu R."/>
            <person name="Comes H.P."/>
            <person name="Ma Y."/>
            <person name="Chen Y."/>
            <person name="Huang G."/>
            <person name="Zhou Y."/>
            <person name="Zheng Z."/>
            <person name="Qiu Y."/>
        </authorList>
    </citation>
    <scope>NUCLEOTIDE SEQUENCE [LARGE SCALE GENOMIC DNA]</scope>
    <source>
        <tissue evidence="1">Roots</tissue>
    </source>
</reference>
<gene>
    <name evidence="1" type="ORF">SAY87_018463</name>
</gene>
<dbReference type="EMBL" id="JAXIOK010000002">
    <property type="protein sequence ID" value="KAK4778276.1"/>
    <property type="molecule type" value="Genomic_DNA"/>
</dbReference>
<evidence type="ECO:0000313" key="1">
    <source>
        <dbReference type="EMBL" id="KAK4778276.1"/>
    </source>
</evidence>
<comment type="caution">
    <text evidence="1">The sequence shown here is derived from an EMBL/GenBank/DDBJ whole genome shotgun (WGS) entry which is preliminary data.</text>
</comment>
<proteinExistence type="predicted"/>
<organism evidence="1 2">
    <name type="scientific">Trapa incisa</name>
    <dbReference type="NCBI Taxonomy" id="236973"/>
    <lineage>
        <taxon>Eukaryota</taxon>
        <taxon>Viridiplantae</taxon>
        <taxon>Streptophyta</taxon>
        <taxon>Embryophyta</taxon>
        <taxon>Tracheophyta</taxon>
        <taxon>Spermatophyta</taxon>
        <taxon>Magnoliopsida</taxon>
        <taxon>eudicotyledons</taxon>
        <taxon>Gunneridae</taxon>
        <taxon>Pentapetalae</taxon>
        <taxon>rosids</taxon>
        <taxon>malvids</taxon>
        <taxon>Myrtales</taxon>
        <taxon>Lythraceae</taxon>
        <taxon>Trapa</taxon>
    </lineage>
</organism>
<keyword evidence="2" id="KW-1185">Reference proteome</keyword>